<name>A0ACB8B516_9AGAM</name>
<sequence length="150" mass="16499">MTIISNSFFSPILSPFFPFALPLPLPGWLFRLNPVLKSANFRAPGFAAPLVYTAGGYPPVMRHRHVKTLQGDFTPQLTLVVRIQKEEVAVSTTPIFGSRCVGRIRGSFRRTIVGYSHSSDLVPVRCLGVAPRIWINLLRAGHAITRGGST</sequence>
<protein>
    <submittedName>
        <fullName evidence="1">Uncharacterized protein</fullName>
    </submittedName>
</protein>
<evidence type="ECO:0000313" key="1">
    <source>
        <dbReference type="EMBL" id="KAH7920487.1"/>
    </source>
</evidence>
<dbReference type="EMBL" id="MU266576">
    <property type="protein sequence ID" value="KAH7920487.1"/>
    <property type="molecule type" value="Genomic_DNA"/>
</dbReference>
<comment type="caution">
    <text evidence="1">The sequence shown here is derived from an EMBL/GenBank/DDBJ whole genome shotgun (WGS) entry which is preliminary data.</text>
</comment>
<gene>
    <name evidence="1" type="ORF">BV22DRAFT_799734</name>
</gene>
<accession>A0ACB8B516</accession>
<reference evidence="1" key="1">
    <citation type="journal article" date="2021" name="New Phytol.">
        <title>Evolutionary innovations through gain and loss of genes in the ectomycorrhizal Boletales.</title>
        <authorList>
            <person name="Wu G."/>
            <person name="Miyauchi S."/>
            <person name="Morin E."/>
            <person name="Kuo A."/>
            <person name="Drula E."/>
            <person name="Varga T."/>
            <person name="Kohler A."/>
            <person name="Feng B."/>
            <person name="Cao Y."/>
            <person name="Lipzen A."/>
            <person name="Daum C."/>
            <person name="Hundley H."/>
            <person name="Pangilinan J."/>
            <person name="Johnson J."/>
            <person name="Barry K."/>
            <person name="LaButti K."/>
            <person name="Ng V."/>
            <person name="Ahrendt S."/>
            <person name="Min B."/>
            <person name="Choi I.G."/>
            <person name="Park H."/>
            <person name="Plett J.M."/>
            <person name="Magnuson J."/>
            <person name="Spatafora J.W."/>
            <person name="Nagy L.G."/>
            <person name="Henrissat B."/>
            <person name="Grigoriev I.V."/>
            <person name="Yang Z.L."/>
            <person name="Xu J."/>
            <person name="Martin F.M."/>
        </authorList>
    </citation>
    <scope>NUCLEOTIDE SEQUENCE</scope>
    <source>
        <strain evidence="1">KUC20120723A-06</strain>
    </source>
</reference>
<proteinExistence type="predicted"/>
<organism evidence="1 2">
    <name type="scientific">Leucogyrophana mollusca</name>
    <dbReference type="NCBI Taxonomy" id="85980"/>
    <lineage>
        <taxon>Eukaryota</taxon>
        <taxon>Fungi</taxon>
        <taxon>Dikarya</taxon>
        <taxon>Basidiomycota</taxon>
        <taxon>Agaricomycotina</taxon>
        <taxon>Agaricomycetes</taxon>
        <taxon>Agaricomycetidae</taxon>
        <taxon>Boletales</taxon>
        <taxon>Boletales incertae sedis</taxon>
        <taxon>Leucogyrophana</taxon>
    </lineage>
</organism>
<dbReference type="Proteomes" id="UP000790709">
    <property type="component" value="Unassembled WGS sequence"/>
</dbReference>
<evidence type="ECO:0000313" key="2">
    <source>
        <dbReference type="Proteomes" id="UP000790709"/>
    </source>
</evidence>
<keyword evidence="2" id="KW-1185">Reference proteome</keyword>